<comment type="similarity">
    <text evidence="1">Belongs to the UPF0398 family.</text>
</comment>
<sequence>MMKSVYVSGYRPHELGIFNSTHPGVGIIKKAIAERLELFIDDGLEWVIISGQPGVETWAAEIVIELKQQYEQLKLAIITPFLNMDENWKDDKKQTFHYICSEADFVSATSKKPYEAPWQFVEKDKFILDNTEGLLLVYDEENEASPKFLLRLARQYEEHVEHYELHLINAYDLQTVAEEMQQSTWDDFY</sequence>
<gene>
    <name evidence="2" type="ORF">A6K76_09740</name>
</gene>
<dbReference type="Pfam" id="PF06908">
    <property type="entry name" value="YpsA"/>
    <property type="match status" value="1"/>
</dbReference>
<dbReference type="Proteomes" id="UP000093482">
    <property type="component" value="Unassembled WGS sequence"/>
</dbReference>
<name>A0A1C0YVU4_9BACL</name>
<dbReference type="Gene3D" id="3.40.50.450">
    <property type="match status" value="1"/>
</dbReference>
<dbReference type="HAMAP" id="MF_01575">
    <property type="entry name" value="UPF0398"/>
    <property type="match status" value="1"/>
</dbReference>
<comment type="caution">
    <text evidence="2">The sequence shown here is derived from an EMBL/GenBank/DDBJ whole genome shotgun (WGS) entry which is preliminary data.</text>
</comment>
<organism evidence="2 3">
    <name type="scientific">Caryophanon latum</name>
    <dbReference type="NCBI Taxonomy" id="33977"/>
    <lineage>
        <taxon>Bacteria</taxon>
        <taxon>Bacillati</taxon>
        <taxon>Bacillota</taxon>
        <taxon>Bacilli</taxon>
        <taxon>Bacillales</taxon>
        <taxon>Caryophanaceae</taxon>
        <taxon>Caryophanon</taxon>
    </lineage>
</organism>
<evidence type="ECO:0000313" key="3">
    <source>
        <dbReference type="Proteomes" id="UP000093482"/>
    </source>
</evidence>
<dbReference type="InterPro" id="IPR010697">
    <property type="entry name" value="YspA"/>
</dbReference>
<evidence type="ECO:0000256" key="1">
    <source>
        <dbReference type="HAMAP-Rule" id="MF_01575"/>
    </source>
</evidence>
<dbReference type="RefSeq" id="WP_066463650.1">
    <property type="nucleotide sequence ID" value="NZ_MATO01000030.1"/>
</dbReference>
<dbReference type="NCBIfam" id="NF010181">
    <property type="entry name" value="PRK13660.1"/>
    <property type="match status" value="1"/>
</dbReference>
<protein>
    <recommendedName>
        <fullName evidence="1">UPF0398 protein A6K76_09740</fullName>
    </recommendedName>
</protein>
<dbReference type="PANTHER" id="PTHR38440">
    <property type="entry name" value="UPF0398 PROTEIN YPSA"/>
    <property type="match status" value="1"/>
</dbReference>
<reference evidence="2 3" key="1">
    <citation type="submission" date="2016-07" db="EMBL/GenBank/DDBJ databases">
        <title>Caryophanon latum genome sequencing.</title>
        <authorList>
            <person name="Verma A."/>
            <person name="Pal Y."/>
            <person name="Krishnamurthi S."/>
        </authorList>
    </citation>
    <scope>NUCLEOTIDE SEQUENCE [LARGE SCALE GENOMIC DNA]</scope>
    <source>
        <strain evidence="2 3">DSM 14151</strain>
    </source>
</reference>
<evidence type="ECO:0000313" key="2">
    <source>
        <dbReference type="EMBL" id="OCS91285.1"/>
    </source>
</evidence>
<dbReference type="PIRSF" id="PIRSF021290">
    <property type="entry name" value="DUF1273"/>
    <property type="match status" value="1"/>
</dbReference>
<accession>A0A1C0YVU4</accession>
<keyword evidence="3" id="KW-1185">Reference proteome</keyword>
<proteinExistence type="inferred from homology"/>
<dbReference type="OrthoDB" id="2301957at2"/>
<dbReference type="AlphaFoldDB" id="A0A1C0YVU4"/>
<dbReference type="EMBL" id="MATO01000030">
    <property type="protein sequence ID" value="OCS91285.1"/>
    <property type="molecule type" value="Genomic_DNA"/>
</dbReference>
<dbReference type="SUPFAM" id="SSF102405">
    <property type="entry name" value="MCP/YpsA-like"/>
    <property type="match status" value="1"/>
</dbReference>
<dbReference type="PANTHER" id="PTHR38440:SF1">
    <property type="entry name" value="UPF0398 PROTEIN SPR0331"/>
    <property type="match status" value="1"/>
</dbReference>